<sequence length="70" mass="7736">MNPLNTNTLEPRDLAFLQQFFHAACAERGLSDGSTAASNLAAEIIALYQNGVRDEKDLQTKLQKNMLGRN</sequence>
<dbReference type="EMBL" id="VIWP01000005">
    <property type="protein sequence ID" value="TWF52198.1"/>
    <property type="molecule type" value="Genomic_DNA"/>
</dbReference>
<dbReference type="RefSeq" id="WP_145639813.1">
    <property type="nucleotide sequence ID" value="NZ_VIWP01000005.1"/>
</dbReference>
<evidence type="ECO:0000313" key="2">
    <source>
        <dbReference type="Proteomes" id="UP000320653"/>
    </source>
</evidence>
<evidence type="ECO:0000313" key="1">
    <source>
        <dbReference type="EMBL" id="TWF52198.1"/>
    </source>
</evidence>
<dbReference type="Proteomes" id="UP000320653">
    <property type="component" value="Unassembled WGS sequence"/>
</dbReference>
<gene>
    <name evidence="1" type="ORF">FHW37_105297</name>
</gene>
<dbReference type="AlphaFoldDB" id="A0A561QP94"/>
<comment type="caution">
    <text evidence="1">The sequence shown here is derived from an EMBL/GenBank/DDBJ whole genome shotgun (WGS) entry which is preliminary data.</text>
</comment>
<accession>A0A561QP94</accession>
<name>A0A561QP94_9HYPH</name>
<keyword evidence="2" id="KW-1185">Reference proteome</keyword>
<reference evidence="1 2" key="1">
    <citation type="submission" date="2019-06" db="EMBL/GenBank/DDBJ databases">
        <title>Sorghum-associated microbial communities from plants grown in Nebraska, USA.</title>
        <authorList>
            <person name="Schachtman D."/>
        </authorList>
    </citation>
    <scope>NUCLEOTIDE SEQUENCE [LARGE SCALE GENOMIC DNA]</scope>
    <source>
        <strain evidence="1 2">1225</strain>
    </source>
</reference>
<proteinExistence type="predicted"/>
<dbReference type="OrthoDB" id="8100807at2"/>
<protein>
    <submittedName>
        <fullName evidence="1">Uncharacterized protein</fullName>
    </submittedName>
</protein>
<organism evidence="1 2">
    <name type="scientific">Neorhizobium alkalisoli</name>
    <dbReference type="NCBI Taxonomy" id="528178"/>
    <lineage>
        <taxon>Bacteria</taxon>
        <taxon>Pseudomonadati</taxon>
        <taxon>Pseudomonadota</taxon>
        <taxon>Alphaproteobacteria</taxon>
        <taxon>Hyphomicrobiales</taxon>
        <taxon>Rhizobiaceae</taxon>
        <taxon>Rhizobium/Agrobacterium group</taxon>
        <taxon>Neorhizobium</taxon>
    </lineage>
</organism>